<name>A0AAU8MID1_9TOMB</name>
<reference evidence="1" key="1">
    <citation type="submission" date="2024-07" db="EMBL/GenBank/DDBJ databases">
        <title>Metagenomic identification of novel viruses for potential beneficial use in switchgrass (Panicum virgatum L.), a developing bioenergy feedstock.</title>
        <authorList>
            <person name="Maclot F."/>
            <person name="Cole E."/>
            <person name="Ryskamp M."/>
            <person name="Nakasato K."/>
            <person name="Malmstrom C.M."/>
        </authorList>
    </citation>
    <scope>NUCLEOTIDE SEQUENCE</scope>
    <source>
        <strain evidence="1">MI-02A</strain>
    </source>
</reference>
<dbReference type="EMBL" id="PP996018">
    <property type="protein sequence ID" value="XCN99612.1"/>
    <property type="molecule type" value="Genomic_RNA"/>
</dbReference>
<accession>A0AAU8MID1</accession>
<proteinExistence type="predicted"/>
<evidence type="ECO:0000313" key="1">
    <source>
        <dbReference type="EMBL" id="XCN99612.1"/>
    </source>
</evidence>
<sequence length="183" mass="19990">MSWQAIARIFARKGRSTPATSVVVGTIDCPLAPPGGGVAPPSVAAVLPPPVCDHGRPTARQRLEADFADWLPVVNDGRFFFAKAARSEIAEDRVDGEIRSWLLGNTTSKSAQMALQLREHFGVRAPVEANHLMGERWLLDKHITEDVELTPLRGEQISLAVRLWTTPSVEDAAIGGQHFYSGW</sequence>
<organism evidence="1">
    <name type="scientific">Switchgrass umbra-like virus 2</name>
    <dbReference type="NCBI Taxonomy" id="3233124"/>
    <lineage>
        <taxon>Viruses</taxon>
        <taxon>Riboviria</taxon>
        <taxon>Orthornavirae</taxon>
        <taxon>Kitrinoviricota</taxon>
        <taxon>Tolucaviricetes</taxon>
        <taxon>Tolivirales</taxon>
        <taxon>Tombusviridae</taxon>
    </lineage>
</organism>
<protein>
    <submittedName>
        <fullName evidence="1">Replication-associated protein</fullName>
    </submittedName>
</protein>